<proteinExistence type="predicted"/>
<dbReference type="AlphaFoldDB" id="A0AAW0FVU8"/>
<accession>A0AAW0FVU8</accession>
<feature type="chain" id="PRO_5043530433" description="Secreted protein" evidence="1">
    <location>
        <begin position="18"/>
        <end position="64"/>
    </location>
</feature>
<keyword evidence="3" id="KW-1185">Reference proteome</keyword>
<protein>
    <recommendedName>
        <fullName evidence="4">Secreted protein</fullName>
    </recommendedName>
</protein>
<name>A0AAW0FVU8_9APHY</name>
<reference evidence="2 3" key="1">
    <citation type="submission" date="2022-09" db="EMBL/GenBank/DDBJ databases">
        <authorList>
            <person name="Palmer J.M."/>
        </authorList>
    </citation>
    <scope>NUCLEOTIDE SEQUENCE [LARGE SCALE GENOMIC DNA]</scope>
    <source>
        <strain evidence="2 3">DSM 7382</strain>
    </source>
</reference>
<evidence type="ECO:0000313" key="3">
    <source>
        <dbReference type="Proteomes" id="UP001385951"/>
    </source>
</evidence>
<evidence type="ECO:0008006" key="4">
    <source>
        <dbReference type="Google" id="ProtNLM"/>
    </source>
</evidence>
<gene>
    <name evidence="2" type="ORF">QCA50_013279</name>
</gene>
<dbReference type="Proteomes" id="UP001385951">
    <property type="component" value="Unassembled WGS sequence"/>
</dbReference>
<organism evidence="2 3">
    <name type="scientific">Cerrena zonata</name>
    <dbReference type="NCBI Taxonomy" id="2478898"/>
    <lineage>
        <taxon>Eukaryota</taxon>
        <taxon>Fungi</taxon>
        <taxon>Dikarya</taxon>
        <taxon>Basidiomycota</taxon>
        <taxon>Agaricomycotina</taxon>
        <taxon>Agaricomycetes</taxon>
        <taxon>Polyporales</taxon>
        <taxon>Cerrenaceae</taxon>
        <taxon>Cerrena</taxon>
    </lineage>
</organism>
<comment type="caution">
    <text evidence="2">The sequence shown here is derived from an EMBL/GenBank/DDBJ whole genome shotgun (WGS) entry which is preliminary data.</text>
</comment>
<evidence type="ECO:0000256" key="1">
    <source>
        <dbReference type="SAM" id="SignalP"/>
    </source>
</evidence>
<keyword evidence="1" id="KW-0732">Signal</keyword>
<dbReference type="EMBL" id="JASBNA010000030">
    <property type="protein sequence ID" value="KAK7683447.1"/>
    <property type="molecule type" value="Genomic_DNA"/>
</dbReference>
<evidence type="ECO:0000313" key="2">
    <source>
        <dbReference type="EMBL" id="KAK7683447.1"/>
    </source>
</evidence>
<feature type="signal peptide" evidence="1">
    <location>
        <begin position="1"/>
        <end position="17"/>
    </location>
</feature>
<sequence>MTSTSVVVVALAPFVQATCQRSRHIAYAITLFTRTSTGTTSAILSTFYPLSRNLKTRQDTRSRD</sequence>